<accession>A0A452SSX9</accession>
<dbReference type="Ensembl" id="ENSUAMT00000040040.1">
    <property type="protein sequence ID" value="ENSUAMP00000035970.1"/>
    <property type="gene ID" value="ENSUAMG00000027280.1"/>
</dbReference>
<dbReference type="InterPro" id="IPR005374">
    <property type="entry name" value="BBLN_eukaryota"/>
</dbReference>
<protein>
    <submittedName>
        <fullName evidence="1">Uncharacterized protein</fullName>
    </submittedName>
</protein>
<dbReference type="GeneTree" id="ENSGT00940000166869"/>
<proteinExistence type="predicted"/>
<evidence type="ECO:0000313" key="1">
    <source>
        <dbReference type="Ensembl" id="ENSUAMP00000035970.1"/>
    </source>
</evidence>
<dbReference type="STRING" id="9643.ENSUAMP00000035970"/>
<dbReference type="PANTHER" id="PTHR34344">
    <property type="entry name" value="UPF0184 PROTEIN C9ORF16"/>
    <property type="match status" value="1"/>
</dbReference>
<sequence length="83" mass="9402">ISGPNGDLGMPAEASVGGKDDSFWEAKYVTTISMLDQINCCLNHLEEKKDHIHARLQELLQFNRQTCLEFQQQFREAPINPSP</sequence>
<reference evidence="1" key="2">
    <citation type="submission" date="2025-08" db="UniProtKB">
        <authorList>
            <consortium name="Ensembl"/>
        </authorList>
    </citation>
    <scope>IDENTIFICATION</scope>
</reference>
<dbReference type="Proteomes" id="UP000291022">
    <property type="component" value="Unassembled WGS sequence"/>
</dbReference>
<reference evidence="2" key="1">
    <citation type="submission" date="2016-06" db="EMBL/GenBank/DDBJ databases">
        <title>De novo assembly and RNA-Seq shows season-dependent expression and editing in black bear kidneys.</title>
        <authorList>
            <person name="Korstanje R."/>
            <person name="Srivastava A."/>
            <person name="Sarsani V.K."/>
            <person name="Sheehan S.M."/>
            <person name="Seger R.L."/>
            <person name="Barter M.E."/>
            <person name="Lindqvist C."/>
            <person name="Brody L.C."/>
            <person name="Mullikin J.C."/>
        </authorList>
    </citation>
    <scope>NUCLEOTIDE SEQUENCE [LARGE SCALE GENOMIC DNA]</scope>
</reference>
<evidence type="ECO:0000313" key="2">
    <source>
        <dbReference type="Proteomes" id="UP000291022"/>
    </source>
</evidence>
<reference evidence="1" key="3">
    <citation type="submission" date="2025-09" db="UniProtKB">
        <authorList>
            <consortium name="Ensembl"/>
        </authorList>
    </citation>
    <scope>IDENTIFICATION</scope>
</reference>
<dbReference type="Pfam" id="PF03670">
    <property type="entry name" value="UPF0184"/>
    <property type="match status" value="1"/>
</dbReference>
<dbReference type="OMA" id="YVTTISM"/>
<dbReference type="PANTHER" id="PTHR34344:SF1">
    <property type="entry name" value="BUBLIN COILED-COIL PROTEIN"/>
    <property type="match status" value="1"/>
</dbReference>
<organism evidence="1 2">
    <name type="scientific">Ursus americanus</name>
    <name type="common">American black bear</name>
    <name type="synonym">Euarctos americanus</name>
    <dbReference type="NCBI Taxonomy" id="9643"/>
    <lineage>
        <taxon>Eukaryota</taxon>
        <taxon>Metazoa</taxon>
        <taxon>Chordata</taxon>
        <taxon>Craniata</taxon>
        <taxon>Vertebrata</taxon>
        <taxon>Euteleostomi</taxon>
        <taxon>Mammalia</taxon>
        <taxon>Eutheria</taxon>
        <taxon>Laurasiatheria</taxon>
        <taxon>Carnivora</taxon>
        <taxon>Caniformia</taxon>
        <taxon>Ursidae</taxon>
        <taxon>Ursus</taxon>
    </lineage>
</organism>
<name>A0A452SSX9_URSAM</name>
<keyword evidence="2" id="KW-1185">Reference proteome</keyword>
<dbReference type="AlphaFoldDB" id="A0A452SSX9"/>